<comment type="caution">
    <text evidence="1">The sequence shown here is derived from an EMBL/GenBank/DDBJ whole genome shotgun (WGS) entry which is preliminary data.</text>
</comment>
<organism evidence="1">
    <name type="scientific">marine sediment metagenome</name>
    <dbReference type="NCBI Taxonomy" id="412755"/>
    <lineage>
        <taxon>unclassified sequences</taxon>
        <taxon>metagenomes</taxon>
        <taxon>ecological metagenomes</taxon>
    </lineage>
</organism>
<evidence type="ECO:0000313" key="1">
    <source>
        <dbReference type="EMBL" id="GAI18895.1"/>
    </source>
</evidence>
<name>X1MW13_9ZZZZ</name>
<reference evidence="1" key="1">
    <citation type="journal article" date="2014" name="Front. Microbiol.">
        <title>High frequency of phylogenetically diverse reductive dehalogenase-homologous genes in deep subseafloor sedimentary metagenomes.</title>
        <authorList>
            <person name="Kawai M."/>
            <person name="Futagami T."/>
            <person name="Toyoda A."/>
            <person name="Takaki Y."/>
            <person name="Nishi S."/>
            <person name="Hori S."/>
            <person name="Arai W."/>
            <person name="Tsubouchi T."/>
            <person name="Morono Y."/>
            <person name="Uchiyama I."/>
            <person name="Ito T."/>
            <person name="Fujiyama A."/>
            <person name="Inagaki F."/>
            <person name="Takami H."/>
        </authorList>
    </citation>
    <scope>NUCLEOTIDE SEQUENCE</scope>
    <source>
        <strain evidence="1">Expedition CK06-06</strain>
    </source>
</reference>
<sequence>MAISNPTAIDVGYGRCSVELFQFKPASGTWAAPEAMNNGNIAAPGTANAVDQYSETIFPCATEIGEWRHYGHAQNNLDGFWKIQYLSIKGIW</sequence>
<accession>X1MW13</accession>
<dbReference type="AlphaFoldDB" id="X1MW13"/>
<feature type="non-terminal residue" evidence="1">
    <location>
        <position position="92"/>
    </location>
</feature>
<proteinExistence type="predicted"/>
<protein>
    <submittedName>
        <fullName evidence="1">Uncharacterized protein</fullName>
    </submittedName>
</protein>
<dbReference type="EMBL" id="BARV01022256">
    <property type="protein sequence ID" value="GAI18895.1"/>
    <property type="molecule type" value="Genomic_DNA"/>
</dbReference>
<gene>
    <name evidence="1" type="ORF">S06H3_36709</name>
</gene>